<keyword evidence="1" id="KW-1133">Transmembrane helix</keyword>
<dbReference type="AlphaFoldDB" id="A0A382MNH9"/>
<sequence length="368" mass="42784">MNPKRAVTFILGLILVSFVAKKLIWYINPEFRNYGVSYLYNYSSLNYVHFFILFIIPAIASFFLYRADIKILHNFYGGTGRIVQKICWRCVEKKEAVLLVFLIVFWIFNLMENVFFRTLIEGKNAFQGPFDSYHEGIKLGFLSTVLNKEKILNELFILHGYLVEVVIPYLAYLVAPVNHTVMAYRVIFTFQILACWIGSIWIIWEIANLTIKKEEGFNTFFKFTLFSIVFVVSNDSFLMLEYQTGFILFQIGLFLFFIRKILHEPYSQKLLLTLSFMIGVSVPLGLLYSVKYGLVFSVAFLIALCLMFFHREGKQFFLCSGIGVFISGSVLSLFIGMGQVAEMVKMFLYWIEYFPPQFSKPFISDANE</sequence>
<evidence type="ECO:0000313" key="2">
    <source>
        <dbReference type="EMBL" id="SVC48992.1"/>
    </source>
</evidence>
<organism evidence="2">
    <name type="scientific">marine metagenome</name>
    <dbReference type="NCBI Taxonomy" id="408172"/>
    <lineage>
        <taxon>unclassified sequences</taxon>
        <taxon>metagenomes</taxon>
        <taxon>ecological metagenomes</taxon>
    </lineage>
</organism>
<feature type="transmembrane region" description="Helical" evidence="1">
    <location>
        <begin position="239"/>
        <end position="258"/>
    </location>
</feature>
<keyword evidence="1" id="KW-0472">Membrane</keyword>
<evidence type="ECO:0000256" key="1">
    <source>
        <dbReference type="SAM" id="Phobius"/>
    </source>
</evidence>
<proteinExistence type="predicted"/>
<protein>
    <submittedName>
        <fullName evidence="2">Uncharacterized protein</fullName>
    </submittedName>
</protein>
<feature type="transmembrane region" description="Helical" evidence="1">
    <location>
        <begin position="270"/>
        <end position="286"/>
    </location>
</feature>
<feature type="transmembrane region" description="Helical" evidence="1">
    <location>
        <begin position="316"/>
        <end position="337"/>
    </location>
</feature>
<gene>
    <name evidence="2" type="ORF">METZ01_LOCUS301846</name>
</gene>
<reference evidence="2" key="1">
    <citation type="submission" date="2018-05" db="EMBL/GenBank/DDBJ databases">
        <authorList>
            <person name="Lanie J.A."/>
            <person name="Ng W.-L."/>
            <person name="Kazmierczak K.M."/>
            <person name="Andrzejewski T.M."/>
            <person name="Davidsen T.M."/>
            <person name="Wayne K.J."/>
            <person name="Tettelin H."/>
            <person name="Glass J.I."/>
            <person name="Rusch D."/>
            <person name="Podicherti R."/>
            <person name="Tsui H.-C.T."/>
            <person name="Winkler M.E."/>
        </authorList>
    </citation>
    <scope>NUCLEOTIDE SEQUENCE</scope>
</reference>
<feature type="transmembrane region" description="Helical" evidence="1">
    <location>
        <begin position="96"/>
        <end position="116"/>
    </location>
</feature>
<feature type="non-terminal residue" evidence="2">
    <location>
        <position position="368"/>
    </location>
</feature>
<accession>A0A382MNH9</accession>
<dbReference type="EMBL" id="UINC01094070">
    <property type="protein sequence ID" value="SVC48992.1"/>
    <property type="molecule type" value="Genomic_DNA"/>
</dbReference>
<feature type="transmembrane region" description="Helical" evidence="1">
    <location>
        <begin position="292"/>
        <end position="309"/>
    </location>
</feature>
<keyword evidence="1" id="KW-0812">Transmembrane</keyword>
<name>A0A382MNH9_9ZZZZ</name>
<feature type="transmembrane region" description="Helical" evidence="1">
    <location>
        <begin position="182"/>
        <end position="204"/>
    </location>
</feature>
<feature type="transmembrane region" description="Helical" evidence="1">
    <location>
        <begin position="47"/>
        <end position="65"/>
    </location>
</feature>
<feature type="transmembrane region" description="Helical" evidence="1">
    <location>
        <begin position="7"/>
        <end position="27"/>
    </location>
</feature>